<name>A0A0G0NHX6_9BACT</name>
<accession>A0A0G0NHX6</accession>
<keyword evidence="1" id="KW-1133">Transmembrane helix</keyword>
<sequence>QMNISLCITTFNEEGTVAALLDSLINQSKKADEIIVVDGGSTDKTVEIIIHYQKRFGGIKLLKEKCTRAKGRNLGVELAKNDVIAITDAGCFADRDWLKNISAPFATNKVDISAGFYRMVGDTRFQKAESVFLGVTPRKFNINFLPSTRSMAFRKSAWEEIGGFPEGKGNSAEDTDFNYKAVKLGLKYARVKNAIVEWGMPETLSEFFQKIQAYAKWDVQYGIWWHPSQRLASHNIKAVLVLNRYLLGLVLLVLSFKYITLPYLLILIFAYLIWSFRKVYIEFGDIRIALWGPVLQIASDIAVMSGFISGILGG</sequence>
<feature type="domain" description="Glycosyltransferase 2-like" evidence="2">
    <location>
        <begin position="5"/>
        <end position="130"/>
    </location>
</feature>
<feature type="domain" description="Glycosyltransferase 2-like" evidence="3">
    <location>
        <begin position="147"/>
        <end position="275"/>
    </location>
</feature>
<feature type="transmembrane region" description="Helical" evidence="1">
    <location>
        <begin position="245"/>
        <end position="276"/>
    </location>
</feature>
<keyword evidence="1" id="KW-0812">Transmembrane</keyword>
<feature type="non-terminal residue" evidence="4">
    <location>
        <position position="1"/>
    </location>
</feature>
<dbReference type="Pfam" id="PF00535">
    <property type="entry name" value="Glycos_transf_2"/>
    <property type="match status" value="1"/>
</dbReference>
<organism evidence="4 5">
    <name type="scientific">Candidatus Woesebacteria bacterium GW2011_GWA1_39_21b</name>
    <dbReference type="NCBI Taxonomy" id="1618551"/>
    <lineage>
        <taxon>Bacteria</taxon>
        <taxon>Candidatus Woeseibacteriota</taxon>
    </lineage>
</organism>
<dbReference type="PANTHER" id="PTHR43630">
    <property type="entry name" value="POLY-BETA-1,6-N-ACETYL-D-GLUCOSAMINE SYNTHASE"/>
    <property type="match status" value="1"/>
</dbReference>
<evidence type="ECO:0000256" key="1">
    <source>
        <dbReference type="SAM" id="Phobius"/>
    </source>
</evidence>
<protein>
    <recommendedName>
        <fullName evidence="2 3">Glycosyltransferase 2-like domain-containing protein</fullName>
    </recommendedName>
</protein>
<evidence type="ECO:0000259" key="3">
    <source>
        <dbReference type="Pfam" id="PF13632"/>
    </source>
</evidence>
<reference evidence="4 5" key="1">
    <citation type="journal article" date="2015" name="Nature">
        <title>rRNA introns, odd ribosomes, and small enigmatic genomes across a large radiation of phyla.</title>
        <authorList>
            <person name="Brown C.T."/>
            <person name="Hug L.A."/>
            <person name="Thomas B.C."/>
            <person name="Sharon I."/>
            <person name="Castelle C.J."/>
            <person name="Singh A."/>
            <person name="Wilkins M.J."/>
            <person name="Williams K.H."/>
            <person name="Banfield J.F."/>
        </authorList>
    </citation>
    <scope>NUCLEOTIDE SEQUENCE [LARGE SCALE GENOMIC DNA]</scope>
</reference>
<gene>
    <name evidence="4" type="ORF">UT40_C0027G0011</name>
</gene>
<evidence type="ECO:0000313" key="5">
    <source>
        <dbReference type="Proteomes" id="UP000034690"/>
    </source>
</evidence>
<evidence type="ECO:0000259" key="2">
    <source>
        <dbReference type="Pfam" id="PF00535"/>
    </source>
</evidence>
<dbReference type="Pfam" id="PF13632">
    <property type="entry name" value="Glyco_trans_2_3"/>
    <property type="match status" value="1"/>
</dbReference>
<dbReference type="InterPro" id="IPR001173">
    <property type="entry name" value="Glyco_trans_2-like"/>
</dbReference>
<dbReference type="AlphaFoldDB" id="A0A0G0NHX6"/>
<feature type="transmembrane region" description="Helical" evidence="1">
    <location>
        <begin position="288"/>
        <end position="312"/>
    </location>
</feature>
<dbReference type="Proteomes" id="UP000034690">
    <property type="component" value="Unassembled WGS sequence"/>
</dbReference>
<comment type="caution">
    <text evidence="4">The sequence shown here is derived from an EMBL/GenBank/DDBJ whole genome shotgun (WGS) entry which is preliminary data.</text>
</comment>
<dbReference type="Gene3D" id="3.90.550.10">
    <property type="entry name" value="Spore Coat Polysaccharide Biosynthesis Protein SpsA, Chain A"/>
    <property type="match status" value="1"/>
</dbReference>
<keyword evidence="1" id="KW-0472">Membrane</keyword>
<dbReference type="PANTHER" id="PTHR43630:SF2">
    <property type="entry name" value="GLYCOSYLTRANSFERASE"/>
    <property type="match status" value="1"/>
</dbReference>
<evidence type="ECO:0000313" key="4">
    <source>
        <dbReference type="EMBL" id="KKR12431.1"/>
    </source>
</evidence>
<proteinExistence type="predicted"/>
<dbReference type="InterPro" id="IPR029044">
    <property type="entry name" value="Nucleotide-diphossugar_trans"/>
</dbReference>
<dbReference type="EMBL" id="LBWQ01000027">
    <property type="protein sequence ID" value="KKR12431.1"/>
    <property type="molecule type" value="Genomic_DNA"/>
</dbReference>
<dbReference type="SUPFAM" id="SSF53448">
    <property type="entry name" value="Nucleotide-diphospho-sugar transferases"/>
    <property type="match status" value="1"/>
</dbReference>